<dbReference type="Proteomes" id="UP000504636">
    <property type="component" value="Unplaced"/>
</dbReference>
<protein>
    <submittedName>
        <fullName evidence="2 4">Uncharacterized protein</fullName>
    </submittedName>
</protein>
<evidence type="ECO:0000313" key="3">
    <source>
        <dbReference type="Proteomes" id="UP000504636"/>
    </source>
</evidence>
<feature type="compositionally biased region" description="Low complexity" evidence="1">
    <location>
        <begin position="269"/>
        <end position="285"/>
    </location>
</feature>
<keyword evidence="3" id="KW-1185">Reference proteome</keyword>
<reference evidence="4" key="3">
    <citation type="submission" date="2025-04" db="UniProtKB">
        <authorList>
            <consortium name="RefSeq"/>
        </authorList>
    </citation>
    <scope>IDENTIFICATION</scope>
    <source>
        <strain evidence="4">CBS 304.34</strain>
    </source>
</reference>
<evidence type="ECO:0000313" key="4">
    <source>
        <dbReference type="RefSeq" id="XP_033578802.1"/>
    </source>
</evidence>
<dbReference type="OrthoDB" id="10382180at2759"/>
<evidence type="ECO:0000256" key="1">
    <source>
        <dbReference type="SAM" id="MobiDB-lite"/>
    </source>
</evidence>
<dbReference type="AlphaFoldDB" id="A0A6A6YTE1"/>
<feature type="compositionally biased region" description="Basic and acidic residues" evidence="1">
    <location>
        <begin position="234"/>
        <end position="244"/>
    </location>
</feature>
<name>A0A6A6YTE1_9PEZI</name>
<dbReference type="EMBL" id="MU003698">
    <property type="protein sequence ID" value="KAF2811838.1"/>
    <property type="molecule type" value="Genomic_DNA"/>
</dbReference>
<evidence type="ECO:0000313" key="2">
    <source>
        <dbReference type="EMBL" id="KAF2811838.1"/>
    </source>
</evidence>
<dbReference type="RefSeq" id="XP_033578802.1">
    <property type="nucleotide sequence ID" value="XM_033721979.1"/>
</dbReference>
<organism evidence="2">
    <name type="scientific">Mytilinidion resinicola</name>
    <dbReference type="NCBI Taxonomy" id="574789"/>
    <lineage>
        <taxon>Eukaryota</taxon>
        <taxon>Fungi</taxon>
        <taxon>Dikarya</taxon>
        <taxon>Ascomycota</taxon>
        <taxon>Pezizomycotina</taxon>
        <taxon>Dothideomycetes</taxon>
        <taxon>Pleosporomycetidae</taxon>
        <taxon>Mytilinidiales</taxon>
        <taxon>Mytilinidiaceae</taxon>
        <taxon>Mytilinidion</taxon>
    </lineage>
</organism>
<gene>
    <name evidence="2 4" type="ORF">BDZ99DRAFT_475341</name>
</gene>
<accession>A0A6A6YTE1</accession>
<reference evidence="4" key="2">
    <citation type="submission" date="2020-04" db="EMBL/GenBank/DDBJ databases">
        <authorList>
            <consortium name="NCBI Genome Project"/>
        </authorList>
    </citation>
    <scope>NUCLEOTIDE SEQUENCE</scope>
    <source>
        <strain evidence="4">CBS 304.34</strain>
    </source>
</reference>
<feature type="region of interest" description="Disordered" evidence="1">
    <location>
        <begin position="1"/>
        <end position="80"/>
    </location>
</feature>
<proteinExistence type="predicted"/>
<feature type="region of interest" description="Disordered" evidence="1">
    <location>
        <begin position="233"/>
        <end position="256"/>
    </location>
</feature>
<reference evidence="2 4" key="1">
    <citation type="journal article" date="2020" name="Stud. Mycol.">
        <title>101 Dothideomycetes genomes: a test case for predicting lifestyles and emergence of pathogens.</title>
        <authorList>
            <person name="Haridas S."/>
            <person name="Albert R."/>
            <person name="Binder M."/>
            <person name="Bloem J."/>
            <person name="Labutti K."/>
            <person name="Salamov A."/>
            <person name="Andreopoulos B."/>
            <person name="Baker S."/>
            <person name="Barry K."/>
            <person name="Bills G."/>
            <person name="Bluhm B."/>
            <person name="Cannon C."/>
            <person name="Castanera R."/>
            <person name="Culley D."/>
            <person name="Daum C."/>
            <person name="Ezra D."/>
            <person name="Gonzalez J."/>
            <person name="Henrissat B."/>
            <person name="Kuo A."/>
            <person name="Liang C."/>
            <person name="Lipzen A."/>
            <person name="Lutzoni F."/>
            <person name="Magnuson J."/>
            <person name="Mondo S."/>
            <person name="Nolan M."/>
            <person name="Ohm R."/>
            <person name="Pangilinan J."/>
            <person name="Park H.-J."/>
            <person name="Ramirez L."/>
            <person name="Alfaro M."/>
            <person name="Sun H."/>
            <person name="Tritt A."/>
            <person name="Yoshinaga Y."/>
            <person name="Zwiers L.-H."/>
            <person name="Turgeon B."/>
            <person name="Goodwin S."/>
            <person name="Spatafora J."/>
            <person name="Crous P."/>
            <person name="Grigoriev I."/>
        </authorList>
    </citation>
    <scope>NUCLEOTIDE SEQUENCE</scope>
    <source>
        <strain evidence="2 4">CBS 304.34</strain>
    </source>
</reference>
<dbReference type="GeneID" id="54462872"/>
<feature type="region of interest" description="Disordered" evidence="1">
    <location>
        <begin position="269"/>
        <end position="298"/>
    </location>
</feature>
<sequence>MGGSSRSPAVRNGRTGRFQQSPGKIKRPDLGGDKMGVGACGNAISMDISPHNTPLEESDQQARGTRPGLLSDADTGYAGEDVPKAAESPDVSAILQTHDPGINMAQNNVVVGSSLAPSPRGGDPEVHSLFKTTSLPAIVNDEGPSSSMQTLDMQPLISSPYQAGLRNRLSNQSLGSSINYGTKGLTNQRLSLDEVRIANRNKRGGIPISENGQVTAALLRKQVEAFAATQPAVHRNEGEVRNNRDVQPLESGPISDSGLQVATSMPAPATIGPTSGTTTGTACATDTDESSDSKDEGCFTNYSEEDSFTWIETHHYNISRALVSGDPITNFPMISKHKLALWNMNHTPTHKPGCRFGRILLPAPPSPPPKSGFTMRKALRDSDPEQSEIDDAVWDYFDAMTREDKLGMIDEVNLLLTALRWSMSLVDLSQTIMRRFTVFAVNRRPDFVETHKWFLLHTWLERQHGSTAQQIWEKPNIEAGWDVLVPAGIPSWGGTDLPSCERTLRSFSPHPADEVPNVAWGRTKGFKSDLRRDQI</sequence>